<reference evidence="6 7" key="1">
    <citation type="submission" date="2021-07" db="EMBL/GenBank/DDBJ databases">
        <title>The Aristolochia fimbriata genome: insights into angiosperm evolution, floral development and chemical biosynthesis.</title>
        <authorList>
            <person name="Jiao Y."/>
        </authorList>
    </citation>
    <scope>NUCLEOTIDE SEQUENCE [LARGE SCALE GENOMIC DNA]</scope>
    <source>
        <strain evidence="6">IBCAS-2021</strain>
        <tissue evidence="6">Leaf</tissue>
    </source>
</reference>
<dbReference type="SUPFAM" id="SSF49503">
    <property type="entry name" value="Cupredoxins"/>
    <property type="match status" value="1"/>
</dbReference>
<dbReference type="InterPro" id="IPR039391">
    <property type="entry name" value="Phytocyanin-like"/>
</dbReference>
<evidence type="ECO:0000256" key="4">
    <source>
        <dbReference type="SAM" id="SignalP"/>
    </source>
</evidence>
<dbReference type="GO" id="GO:0005886">
    <property type="term" value="C:plasma membrane"/>
    <property type="evidence" value="ECO:0007669"/>
    <property type="project" value="TreeGrafter"/>
</dbReference>
<dbReference type="InterPro" id="IPR003245">
    <property type="entry name" value="Phytocyanin_dom"/>
</dbReference>
<accession>A0AAV7E9A0</accession>
<evidence type="ECO:0000256" key="1">
    <source>
        <dbReference type="ARBA" id="ARBA00023157"/>
    </source>
</evidence>
<evidence type="ECO:0000256" key="2">
    <source>
        <dbReference type="ARBA" id="ARBA00023180"/>
    </source>
</evidence>
<feature type="domain" description="Phytocyanin" evidence="5">
    <location>
        <begin position="28"/>
        <end position="128"/>
    </location>
</feature>
<evidence type="ECO:0000256" key="3">
    <source>
        <dbReference type="SAM" id="Phobius"/>
    </source>
</evidence>
<organism evidence="6 7">
    <name type="scientific">Aristolochia fimbriata</name>
    <name type="common">White veined hardy Dutchman's pipe vine</name>
    <dbReference type="NCBI Taxonomy" id="158543"/>
    <lineage>
        <taxon>Eukaryota</taxon>
        <taxon>Viridiplantae</taxon>
        <taxon>Streptophyta</taxon>
        <taxon>Embryophyta</taxon>
        <taxon>Tracheophyta</taxon>
        <taxon>Spermatophyta</taxon>
        <taxon>Magnoliopsida</taxon>
        <taxon>Magnoliidae</taxon>
        <taxon>Piperales</taxon>
        <taxon>Aristolochiaceae</taxon>
        <taxon>Aristolochia</taxon>
    </lineage>
</organism>
<dbReference type="GO" id="GO:0009055">
    <property type="term" value="F:electron transfer activity"/>
    <property type="evidence" value="ECO:0007669"/>
    <property type="project" value="InterPro"/>
</dbReference>
<gene>
    <name evidence="6" type="ORF">H6P81_016634</name>
</gene>
<dbReference type="Proteomes" id="UP000825729">
    <property type="component" value="Unassembled WGS sequence"/>
</dbReference>
<dbReference type="InterPro" id="IPR008972">
    <property type="entry name" value="Cupredoxin"/>
</dbReference>
<feature type="signal peptide" evidence="4">
    <location>
        <begin position="1"/>
        <end position="26"/>
    </location>
</feature>
<dbReference type="PANTHER" id="PTHR33021">
    <property type="entry name" value="BLUE COPPER PROTEIN"/>
    <property type="match status" value="1"/>
</dbReference>
<dbReference type="CDD" id="cd04216">
    <property type="entry name" value="Phytocyanin"/>
    <property type="match status" value="1"/>
</dbReference>
<protein>
    <recommendedName>
        <fullName evidence="5">Phytocyanin domain-containing protein</fullName>
    </recommendedName>
</protein>
<proteinExistence type="predicted"/>
<keyword evidence="3" id="KW-1133">Transmembrane helix</keyword>
<keyword evidence="1" id="KW-1015">Disulfide bond</keyword>
<keyword evidence="2" id="KW-0325">Glycoprotein</keyword>
<comment type="caution">
    <text evidence="6">The sequence shown here is derived from an EMBL/GenBank/DDBJ whole genome shotgun (WGS) entry which is preliminary data.</text>
</comment>
<dbReference type="Pfam" id="PF02298">
    <property type="entry name" value="Cu_bind_like"/>
    <property type="match status" value="1"/>
</dbReference>
<keyword evidence="7" id="KW-1185">Reference proteome</keyword>
<feature type="chain" id="PRO_5043440077" description="Phytocyanin domain-containing protein" evidence="4">
    <location>
        <begin position="27"/>
        <end position="175"/>
    </location>
</feature>
<evidence type="ECO:0000259" key="5">
    <source>
        <dbReference type="PROSITE" id="PS51485"/>
    </source>
</evidence>
<feature type="transmembrane region" description="Helical" evidence="3">
    <location>
        <begin position="157"/>
        <end position="174"/>
    </location>
</feature>
<evidence type="ECO:0000313" key="7">
    <source>
        <dbReference type="Proteomes" id="UP000825729"/>
    </source>
</evidence>
<dbReference type="FunFam" id="2.60.40.420:FF:000034">
    <property type="entry name" value="Cupredoxin superfamily protein"/>
    <property type="match status" value="1"/>
</dbReference>
<keyword evidence="3" id="KW-0812">Transmembrane</keyword>
<dbReference type="AlphaFoldDB" id="A0AAV7E9A0"/>
<dbReference type="Gene3D" id="2.60.40.420">
    <property type="entry name" value="Cupredoxins - blue copper proteins"/>
    <property type="match status" value="1"/>
</dbReference>
<keyword evidence="4" id="KW-0732">Signal</keyword>
<name>A0AAV7E9A0_ARIFI</name>
<evidence type="ECO:0000313" key="6">
    <source>
        <dbReference type="EMBL" id="KAG9445294.1"/>
    </source>
</evidence>
<dbReference type="PANTHER" id="PTHR33021:SF31">
    <property type="entry name" value="OS02G0720100 PROTEIN"/>
    <property type="match status" value="1"/>
</dbReference>
<keyword evidence="3" id="KW-0472">Membrane</keyword>
<dbReference type="PROSITE" id="PS51485">
    <property type="entry name" value="PHYTOCYANIN"/>
    <property type="match status" value="1"/>
</dbReference>
<sequence>MRRRSFFMAVMVVLVISADQGRRCEAQVHHVVGGDRGWEPATDVGEWSAGRVFRVGDKIWFTFSGALDNVIELGSREELESCDLSNPIRLYSDGLLQLDLDREGVRYFTSGGPESCNKGLKLDVNVQPPEEIKERNNNIVPFAAGPTPSTSVPPLKATHFIFLILLALALLAIFV</sequence>
<dbReference type="EMBL" id="JAINDJ010000006">
    <property type="protein sequence ID" value="KAG9445294.1"/>
    <property type="molecule type" value="Genomic_DNA"/>
</dbReference>